<dbReference type="VEuPathDB" id="AmoebaDB:DDB_G0292934"/>
<sequence length="780" mass="91882">MDLLFSQVFKNIYLKKKIYSYISEYNKEQRLIRYNYYDFPLELVLKTKNQPLLIEKLNNFNKYFKNNNNNKNNSNKKKNNNNSNNKNNNNNDNNQYSEISILNSKHFLTFNEQCLKLLYKWGELSLELFELIFQTFKKEIEEIIGKIKKINKDGKEKIQHHINLISNGDLDKLKYIINNQLLETESININSVFSLIHSRKLKRKRKMIRSEITIQVNHDEEIKLQEIFQYLINEYKIYLSFTQLTTYLCEIMITDQSKIFGKQIIELFPKELPIIHKQLTNVFDIISKFKDQYIFKLLLDKYKYTPPTPPTPTPTPTQTPTPTLVPPTTATKATSTTTESEIFTLLGIRISKSTLEAMNFPLEFILNNFDLEIVKVLCEALKSRLFNETTDKFNTCPTNHIIYDPKIALFLSDNYFLLLKKKKNEIKISWLCDLQLRIIGKREQVKFETSQYILNCYFDTINKEMIESEQFLARQNNNNINNYYNNSLLAQQQINFNKYPFLTSLVDIIIKEENVEVLIAHFSIFPNYYNFDQVNSAFYSGNKQLFNCFIENIFNGNFPYNYNIISIISFLASCIDYGSFKLFNFISLTIKNNEKITLNDFINNYRFIKCLKSAKNNNNISRKWFINSHLKSIYSDALSHTVFQILNKKVDYGIIRKALKSDSKFIIGELISNQIMYCNNNDNNINNNNENIKDLKNIPLNIIRFAVINGIVLDSDNQFKSFGFDDEDLVKSLYENSIDEILCSKQLLDKNNGKGFVFHKILIKMFLMDICHLKIKEIVH</sequence>
<dbReference type="HOGENOM" id="CLU_380554_0_0_1"/>
<dbReference type="InParanoid" id="Q54CG4"/>
<dbReference type="PaxDb" id="44689-DDB0191705"/>
<feature type="compositionally biased region" description="Pro residues" evidence="1">
    <location>
        <begin position="306"/>
        <end position="325"/>
    </location>
</feature>
<dbReference type="FunCoup" id="Q54CG4">
    <property type="interactions" value="161"/>
</dbReference>
<feature type="region of interest" description="Disordered" evidence="1">
    <location>
        <begin position="65"/>
        <end position="95"/>
    </location>
</feature>
<gene>
    <name evidence="2" type="ORF">DDB_G0292934</name>
</gene>
<dbReference type="dictyBase" id="DDB_G0292934"/>
<protein>
    <submittedName>
        <fullName evidence="2">Uncharacterized protein</fullName>
    </submittedName>
</protein>
<dbReference type="GlyGen" id="Q54CG4">
    <property type="glycosylation" value="4 sites"/>
</dbReference>
<dbReference type="Proteomes" id="UP000002195">
    <property type="component" value="Unassembled WGS sequence"/>
</dbReference>
<accession>Q54CG4</accession>
<name>Q54CG4_DICDI</name>
<dbReference type="RefSeq" id="XP_629452.1">
    <property type="nucleotide sequence ID" value="XM_629450.1"/>
</dbReference>
<feature type="region of interest" description="Disordered" evidence="1">
    <location>
        <begin position="306"/>
        <end position="331"/>
    </location>
</feature>
<reference evidence="2 3" key="1">
    <citation type="journal article" date="2005" name="Nature">
        <title>The genome of the social amoeba Dictyostelium discoideum.</title>
        <authorList>
            <consortium name="The Dictyostelium discoideum Sequencing Consortium"/>
            <person name="Eichinger L."/>
            <person name="Pachebat J.A."/>
            <person name="Glockner G."/>
            <person name="Rajandream M.A."/>
            <person name="Sucgang R."/>
            <person name="Berriman M."/>
            <person name="Song J."/>
            <person name="Olsen R."/>
            <person name="Szafranski K."/>
            <person name="Xu Q."/>
            <person name="Tunggal B."/>
            <person name="Kummerfeld S."/>
            <person name="Madera M."/>
            <person name="Konfortov B.A."/>
            <person name="Rivero F."/>
            <person name="Bankier A.T."/>
            <person name="Lehmann R."/>
            <person name="Hamlin N."/>
            <person name="Davies R."/>
            <person name="Gaudet P."/>
            <person name="Fey P."/>
            <person name="Pilcher K."/>
            <person name="Chen G."/>
            <person name="Saunders D."/>
            <person name="Sodergren E."/>
            <person name="Davis P."/>
            <person name="Kerhornou A."/>
            <person name="Nie X."/>
            <person name="Hall N."/>
            <person name="Anjard C."/>
            <person name="Hemphill L."/>
            <person name="Bason N."/>
            <person name="Farbrother P."/>
            <person name="Desany B."/>
            <person name="Just E."/>
            <person name="Morio T."/>
            <person name="Rost R."/>
            <person name="Churcher C."/>
            <person name="Cooper J."/>
            <person name="Haydock S."/>
            <person name="van Driessche N."/>
            <person name="Cronin A."/>
            <person name="Goodhead I."/>
            <person name="Muzny D."/>
            <person name="Mourier T."/>
            <person name="Pain A."/>
            <person name="Lu M."/>
            <person name="Harper D."/>
            <person name="Lindsay R."/>
            <person name="Hauser H."/>
            <person name="James K."/>
            <person name="Quiles M."/>
            <person name="Madan Babu M."/>
            <person name="Saito T."/>
            <person name="Buchrieser C."/>
            <person name="Wardroper A."/>
            <person name="Felder M."/>
            <person name="Thangavelu M."/>
            <person name="Johnson D."/>
            <person name="Knights A."/>
            <person name="Loulseged H."/>
            <person name="Mungall K."/>
            <person name="Oliver K."/>
            <person name="Price C."/>
            <person name="Quail M.A."/>
            <person name="Urushihara H."/>
            <person name="Hernandez J."/>
            <person name="Rabbinowitsch E."/>
            <person name="Steffen D."/>
            <person name="Sanders M."/>
            <person name="Ma J."/>
            <person name="Kohara Y."/>
            <person name="Sharp S."/>
            <person name="Simmonds M."/>
            <person name="Spiegler S."/>
            <person name="Tivey A."/>
            <person name="Sugano S."/>
            <person name="White B."/>
            <person name="Walker D."/>
            <person name="Woodward J."/>
            <person name="Winckler T."/>
            <person name="Tanaka Y."/>
            <person name="Shaulsky G."/>
            <person name="Schleicher M."/>
            <person name="Weinstock G."/>
            <person name="Rosenthal A."/>
            <person name="Cox E.C."/>
            <person name="Chisholm R.L."/>
            <person name="Gibbs R."/>
            <person name="Loomis W.F."/>
            <person name="Platzer M."/>
            <person name="Kay R.R."/>
            <person name="Williams J."/>
            <person name="Dear P.H."/>
            <person name="Noegel A.A."/>
            <person name="Barrell B."/>
            <person name="Kuspa A."/>
        </authorList>
    </citation>
    <scope>NUCLEOTIDE SEQUENCE [LARGE SCALE GENOMIC DNA]</scope>
    <source>
        <strain evidence="2 3">AX4</strain>
    </source>
</reference>
<dbReference type="PANTHER" id="PTHR48031">
    <property type="entry name" value="SRA STEM-LOOP-INTERACTING RNA-BINDING PROTEIN, MITOCHONDRIAL"/>
    <property type="match status" value="1"/>
</dbReference>
<dbReference type="GeneID" id="8628973"/>
<feature type="compositionally biased region" description="Low complexity" evidence="1">
    <location>
        <begin position="80"/>
        <end position="94"/>
    </location>
</feature>
<evidence type="ECO:0000256" key="1">
    <source>
        <dbReference type="SAM" id="MobiDB-lite"/>
    </source>
</evidence>
<evidence type="ECO:0000313" key="2">
    <source>
        <dbReference type="EMBL" id="EAL61016.1"/>
    </source>
</evidence>
<dbReference type="AlphaFoldDB" id="Q54CG4"/>
<evidence type="ECO:0000313" key="3">
    <source>
        <dbReference type="Proteomes" id="UP000002195"/>
    </source>
</evidence>
<dbReference type="PANTHER" id="PTHR48031:SF4">
    <property type="entry name" value="MEMBRANE COMPLEX PROTEIN 1E, PUTATIVE-RELATED"/>
    <property type="match status" value="1"/>
</dbReference>
<dbReference type="EMBL" id="AAFI02000197">
    <property type="protein sequence ID" value="EAL61016.1"/>
    <property type="molecule type" value="Genomic_DNA"/>
</dbReference>
<proteinExistence type="predicted"/>
<organism evidence="2 3">
    <name type="scientific">Dictyostelium discoideum</name>
    <name type="common">Social amoeba</name>
    <dbReference type="NCBI Taxonomy" id="44689"/>
    <lineage>
        <taxon>Eukaryota</taxon>
        <taxon>Amoebozoa</taxon>
        <taxon>Evosea</taxon>
        <taxon>Eumycetozoa</taxon>
        <taxon>Dictyostelia</taxon>
        <taxon>Dictyosteliales</taxon>
        <taxon>Dictyosteliaceae</taxon>
        <taxon>Dictyostelium</taxon>
    </lineage>
</organism>
<keyword evidence="3" id="KW-1185">Reference proteome</keyword>
<dbReference type="PhylomeDB" id="Q54CG4"/>
<dbReference type="KEGG" id="ddi:DDB_G0292934"/>
<comment type="caution">
    <text evidence="2">The sequence shown here is derived from an EMBL/GenBank/DDBJ whole genome shotgun (WGS) entry which is preliminary data.</text>
</comment>